<dbReference type="RefSeq" id="WP_176238641.1">
    <property type="nucleotide sequence ID" value="NZ_AP024412.1"/>
</dbReference>
<proteinExistence type="predicted"/>
<name>A0A7U9TGQ1_9MOLU</name>
<dbReference type="KEGG" id="manr:MPAN_007000"/>
<evidence type="ECO:0000313" key="1">
    <source>
        <dbReference type="EMBL" id="BCR35807.1"/>
    </source>
</evidence>
<reference evidence="1" key="1">
    <citation type="submission" date="2021-01" db="EMBL/GenBank/DDBJ databases">
        <title>Draft genome sequence of Acholeplasmataceae bacterium strain Mahy22.</title>
        <authorList>
            <person name="Watanabe M."/>
            <person name="Kojima H."/>
            <person name="Fukui M."/>
        </authorList>
    </citation>
    <scope>NUCLEOTIDE SEQUENCE</scope>
    <source>
        <strain evidence="1">Mahy22</strain>
    </source>
</reference>
<accession>A0A7U9TGQ1</accession>
<protein>
    <submittedName>
        <fullName evidence="1">Uncharacterized protein</fullName>
    </submittedName>
</protein>
<sequence length="154" mass="18192">MPGLKYILIVLAVIIIIFVIFYINFKQKQKIKSETIDILNTYGKTIIKDKSLLFEINHNLYEILFYKIAEKHELTINSKLIWEVHTKTGSQLINQKSFLTSDYPKIIILYPIATKIKRFINENEMVFIDFRDSFFDMRLIKLADLKLALSEVEL</sequence>
<dbReference type="Proteomes" id="UP000620133">
    <property type="component" value="Chromosome"/>
</dbReference>
<gene>
    <name evidence="1" type="ORF">MPAN_007000</name>
</gene>
<evidence type="ECO:0000313" key="2">
    <source>
        <dbReference type="Proteomes" id="UP000620133"/>
    </source>
</evidence>
<dbReference type="EMBL" id="AP024412">
    <property type="protein sequence ID" value="BCR35807.1"/>
    <property type="molecule type" value="Genomic_DNA"/>
</dbReference>
<keyword evidence="2" id="KW-1185">Reference proteome</keyword>
<dbReference type="AlphaFoldDB" id="A0A7U9TGQ1"/>
<organism evidence="1 2">
    <name type="scientific">Mariniplasma anaerobium</name>
    <dbReference type="NCBI Taxonomy" id="2735436"/>
    <lineage>
        <taxon>Bacteria</taxon>
        <taxon>Bacillati</taxon>
        <taxon>Mycoplasmatota</taxon>
        <taxon>Mollicutes</taxon>
        <taxon>Acholeplasmatales</taxon>
        <taxon>Acholeplasmataceae</taxon>
        <taxon>Mariniplasma</taxon>
    </lineage>
</organism>